<proteinExistence type="predicted"/>
<feature type="transmembrane region" description="Helical" evidence="1">
    <location>
        <begin position="21"/>
        <end position="39"/>
    </location>
</feature>
<feature type="transmembrane region" description="Helical" evidence="1">
    <location>
        <begin position="75"/>
        <end position="94"/>
    </location>
</feature>
<keyword evidence="1" id="KW-0472">Membrane</keyword>
<organism evidence="2 3">
    <name type="scientific">Caldiarchaeum subterraneum</name>
    <dbReference type="NCBI Taxonomy" id="311458"/>
    <lineage>
        <taxon>Archaea</taxon>
        <taxon>Nitrososphaerota</taxon>
        <taxon>Candidatus Caldarchaeales</taxon>
        <taxon>Candidatus Caldarchaeaceae</taxon>
        <taxon>Candidatus Caldarchaeum</taxon>
    </lineage>
</organism>
<evidence type="ECO:0000313" key="2">
    <source>
        <dbReference type="EMBL" id="HIQ29529.1"/>
    </source>
</evidence>
<gene>
    <name evidence="2" type="ORF">EYH45_03090</name>
</gene>
<comment type="caution">
    <text evidence="2">The sequence shown here is derived from an EMBL/GenBank/DDBJ whole genome shotgun (WGS) entry which is preliminary data.</text>
</comment>
<feature type="transmembrane region" description="Helical" evidence="1">
    <location>
        <begin position="131"/>
        <end position="152"/>
    </location>
</feature>
<accession>A0A832ZV66</accession>
<feature type="transmembrane region" description="Helical" evidence="1">
    <location>
        <begin position="51"/>
        <end position="68"/>
    </location>
</feature>
<protein>
    <submittedName>
        <fullName evidence="2">Uncharacterized protein</fullName>
    </submittedName>
</protein>
<evidence type="ECO:0000256" key="1">
    <source>
        <dbReference type="SAM" id="Phobius"/>
    </source>
</evidence>
<name>A0A832ZV66_CALS0</name>
<dbReference type="Proteomes" id="UP000608579">
    <property type="component" value="Unassembled WGS sequence"/>
</dbReference>
<dbReference type="AlphaFoldDB" id="A0A832ZV66"/>
<sequence length="168" mass="19516">MRKRRSLNCEKRLNRVGLPTLLRIFCFLSLYVVVLFNFLDSIGLHQVFDGLRYILVFVLLFLPFLGYFSGGVRDLGWEVVVASILFMTLVYNLLEGVWMLLRGGSYSELLWYGFSDEILLVINLPFFRIPVYAWVMSLSFWFRAGLIIFLILRVLAGRGFSYSTEGSR</sequence>
<keyword evidence="1" id="KW-0812">Transmembrane</keyword>
<dbReference type="EMBL" id="DQVM01000058">
    <property type="protein sequence ID" value="HIQ29529.1"/>
    <property type="molecule type" value="Genomic_DNA"/>
</dbReference>
<evidence type="ECO:0000313" key="3">
    <source>
        <dbReference type="Proteomes" id="UP000608579"/>
    </source>
</evidence>
<reference evidence="2" key="1">
    <citation type="journal article" date="2020" name="ISME J.">
        <title>Gammaproteobacteria mediating utilization of methyl-, sulfur- and petroleum organic compounds in deep ocean hydrothermal plumes.</title>
        <authorList>
            <person name="Zhou Z."/>
            <person name="Liu Y."/>
            <person name="Pan J."/>
            <person name="Cron B.R."/>
            <person name="Toner B.M."/>
            <person name="Anantharaman K."/>
            <person name="Breier J.A."/>
            <person name="Dick G.J."/>
            <person name="Li M."/>
        </authorList>
    </citation>
    <scope>NUCLEOTIDE SEQUENCE</scope>
    <source>
        <strain evidence="2">SZUA-1515</strain>
    </source>
</reference>
<keyword evidence="1" id="KW-1133">Transmembrane helix</keyword>